<keyword evidence="8" id="KW-0560">Oxidoreductase</keyword>
<keyword evidence="11" id="KW-1185">Reference proteome</keyword>
<organism evidence="10 11">
    <name type="scientific">Truncatella angustata</name>
    <dbReference type="NCBI Taxonomy" id="152316"/>
    <lineage>
        <taxon>Eukaryota</taxon>
        <taxon>Fungi</taxon>
        <taxon>Dikarya</taxon>
        <taxon>Ascomycota</taxon>
        <taxon>Pezizomycotina</taxon>
        <taxon>Sordariomycetes</taxon>
        <taxon>Xylariomycetidae</taxon>
        <taxon>Amphisphaeriales</taxon>
        <taxon>Sporocadaceae</taxon>
        <taxon>Truncatella</taxon>
    </lineage>
</organism>
<dbReference type="Proteomes" id="UP000758603">
    <property type="component" value="Unassembled WGS sequence"/>
</dbReference>
<dbReference type="GO" id="GO:0016705">
    <property type="term" value="F:oxidoreductase activity, acting on paired donors, with incorporation or reduction of molecular oxygen"/>
    <property type="evidence" value="ECO:0007669"/>
    <property type="project" value="InterPro"/>
</dbReference>
<evidence type="ECO:0000256" key="2">
    <source>
        <dbReference type="ARBA" id="ARBA00010617"/>
    </source>
</evidence>
<keyword evidence="9" id="KW-1133">Transmembrane helix</keyword>
<dbReference type="PANTHER" id="PTHR24305">
    <property type="entry name" value="CYTOCHROME P450"/>
    <property type="match status" value="1"/>
</dbReference>
<evidence type="ECO:0000256" key="5">
    <source>
        <dbReference type="ARBA" id="ARBA00023004"/>
    </source>
</evidence>
<dbReference type="PRINTS" id="PR00385">
    <property type="entry name" value="P450"/>
</dbReference>
<evidence type="ECO:0000256" key="6">
    <source>
        <dbReference type="ARBA" id="ARBA00023033"/>
    </source>
</evidence>
<evidence type="ECO:0000256" key="4">
    <source>
        <dbReference type="ARBA" id="ARBA00022723"/>
    </source>
</evidence>
<dbReference type="InterPro" id="IPR002403">
    <property type="entry name" value="Cyt_P450_E_grp-IV"/>
</dbReference>
<keyword evidence="9" id="KW-0472">Membrane</keyword>
<accession>A0A9P8UXP5</accession>
<dbReference type="GO" id="GO:0004497">
    <property type="term" value="F:monooxygenase activity"/>
    <property type="evidence" value="ECO:0007669"/>
    <property type="project" value="UniProtKB-KW"/>
</dbReference>
<evidence type="ECO:0000256" key="3">
    <source>
        <dbReference type="ARBA" id="ARBA00022617"/>
    </source>
</evidence>
<keyword evidence="5 7" id="KW-0408">Iron</keyword>
<evidence type="ECO:0000256" key="7">
    <source>
        <dbReference type="PIRSR" id="PIRSR602403-1"/>
    </source>
</evidence>
<comment type="cofactor">
    <cofactor evidence="1 7">
        <name>heme</name>
        <dbReference type="ChEBI" id="CHEBI:30413"/>
    </cofactor>
</comment>
<evidence type="ECO:0000313" key="11">
    <source>
        <dbReference type="Proteomes" id="UP000758603"/>
    </source>
</evidence>
<keyword evidence="4 7" id="KW-0479">Metal-binding</keyword>
<protein>
    <submittedName>
        <fullName evidence="10">Cytochrome P450</fullName>
    </submittedName>
</protein>
<dbReference type="InterPro" id="IPR017972">
    <property type="entry name" value="Cyt_P450_CS"/>
</dbReference>
<comment type="caution">
    <text evidence="10">The sequence shown here is derived from an EMBL/GenBank/DDBJ whole genome shotgun (WGS) entry which is preliminary data.</text>
</comment>
<keyword evidence="6 8" id="KW-0503">Monooxygenase</keyword>
<dbReference type="InterPro" id="IPR001128">
    <property type="entry name" value="Cyt_P450"/>
</dbReference>
<dbReference type="GeneID" id="70126125"/>
<gene>
    <name evidence="10" type="ORF">BKA67DRAFT_509335</name>
</gene>
<dbReference type="GO" id="GO:0020037">
    <property type="term" value="F:heme binding"/>
    <property type="evidence" value="ECO:0007669"/>
    <property type="project" value="InterPro"/>
</dbReference>
<dbReference type="SUPFAM" id="SSF48264">
    <property type="entry name" value="Cytochrome P450"/>
    <property type="match status" value="1"/>
</dbReference>
<evidence type="ECO:0000313" key="10">
    <source>
        <dbReference type="EMBL" id="KAH6660298.1"/>
    </source>
</evidence>
<dbReference type="PRINTS" id="PR00465">
    <property type="entry name" value="EP450IV"/>
</dbReference>
<dbReference type="RefSeq" id="XP_045964429.1">
    <property type="nucleotide sequence ID" value="XM_046097233.1"/>
</dbReference>
<keyword evidence="3 7" id="KW-0349">Heme</keyword>
<reference evidence="10" key="1">
    <citation type="journal article" date="2021" name="Nat. Commun.">
        <title>Genetic determinants of endophytism in the Arabidopsis root mycobiome.</title>
        <authorList>
            <person name="Mesny F."/>
            <person name="Miyauchi S."/>
            <person name="Thiergart T."/>
            <person name="Pickel B."/>
            <person name="Atanasova L."/>
            <person name="Karlsson M."/>
            <person name="Huettel B."/>
            <person name="Barry K.W."/>
            <person name="Haridas S."/>
            <person name="Chen C."/>
            <person name="Bauer D."/>
            <person name="Andreopoulos W."/>
            <person name="Pangilinan J."/>
            <person name="LaButti K."/>
            <person name="Riley R."/>
            <person name="Lipzen A."/>
            <person name="Clum A."/>
            <person name="Drula E."/>
            <person name="Henrissat B."/>
            <person name="Kohler A."/>
            <person name="Grigoriev I.V."/>
            <person name="Martin F.M."/>
            <person name="Hacquard S."/>
        </authorList>
    </citation>
    <scope>NUCLEOTIDE SEQUENCE</scope>
    <source>
        <strain evidence="10">MPI-SDFR-AT-0073</strain>
    </source>
</reference>
<dbReference type="OrthoDB" id="3934656at2759"/>
<sequence>MTILINNWHSFGAVAVGAFLYGFYLYFAHPLSRYPGPLLAKFTDYWRFQDVRGRQSHLTMIRLHEKYGPLVRTGPNTLSIADPAYIPKIYGPGHGFLKSAFYLPFQGWVGNTIGYNLFTTRDAHYHSAIKQPVANAYGMKSALEFEPIVDDCIVKFVRRLDDETMGPKGKKACDLAAWMQYYAFDVIAIMTWGKPFGFLDRGKDVDNMISRLDKRLDQIAPMSQMPWIDWLKTKNWVVNLFRDKTNGFAIFTAALIEDRRKEMAQITEQPGPRLFIDRFFEAQRTHPSVVDDRTVVIYTTSNVMAGSDTVAITLRAIFYMVLRDNNVRRRLVEEIDAAGLSFPVTWEESQRLPYMNAVIQESLRIHPPVGHALERVVPTDGLTMLDGMIIPSGCQVGVHPWAVHHIDPIWGTNPKKFKPERWLQAAEESAEEYQNRVAAMKRASLAFGAGSRGCMGRHLSIVQIAKLVPSIFMKFRFDLVDESRDWEVVCSWFVRQSRMDVFIGRR</sequence>
<proteinExistence type="inferred from homology"/>
<feature type="transmembrane region" description="Helical" evidence="9">
    <location>
        <begin position="7"/>
        <end position="27"/>
    </location>
</feature>
<comment type="similarity">
    <text evidence="2 8">Belongs to the cytochrome P450 family.</text>
</comment>
<keyword evidence="9" id="KW-0812">Transmembrane</keyword>
<dbReference type="CDD" id="cd11060">
    <property type="entry name" value="CYP57A1-like"/>
    <property type="match status" value="1"/>
</dbReference>
<evidence type="ECO:0000256" key="9">
    <source>
        <dbReference type="SAM" id="Phobius"/>
    </source>
</evidence>
<dbReference type="AlphaFoldDB" id="A0A9P8UXP5"/>
<dbReference type="InterPro" id="IPR036396">
    <property type="entry name" value="Cyt_P450_sf"/>
</dbReference>
<name>A0A9P8UXP5_9PEZI</name>
<evidence type="ECO:0000256" key="1">
    <source>
        <dbReference type="ARBA" id="ARBA00001971"/>
    </source>
</evidence>
<dbReference type="EMBL" id="JAGPXC010000001">
    <property type="protein sequence ID" value="KAH6660298.1"/>
    <property type="molecule type" value="Genomic_DNA"/>
</dbReference>
<dbReference type="PANTHER" id="PTHR24305:SF232">
    <property type="entry name" value="P450, PUTATIVE (EUROFUNG)-RELATED"/>
    <property type="match status" value="1"/>
</dbReference>
<dbReference type="Gene3D" id="1.10.630.10">
    <property type="entry name" value="Cytochrome P450"/>
    <property type="match status" value="1"/>
</dbReference>
<evidence type="ECO:0000256" key="8">
    <source>
        <dbReference type="RuleBase" id="RU000461"/>
    </source>
</evidence>
<dbReference type="InterPro" id="IPR050121">
    <property type="entry name" value="Cytochrome_P450_monoxygenase"/>
</dbReference>
<dbReference type="PROSITE" id="PS00086">
    <property type="entry name" value="CYTOCHROME_P450"/>
    <property type="match status" value="1"/>
</dbReference>
<feature type="binding site" description="axial binding residue" evidence="7">
    <location>
        <position position="454"/>
    </location>
    <ligand>
        <name>heme</name>
        <dbReference type="ChEBI" id="CHEBI:30413"/>
    </ligand>
    <ligandPart>
        <name>Fe</name>
        <dbReference type="ChEBI" id="CHEBI:18248"/>
    </ligandPart>
</feature>
<dbReference type="Pfam" id="PF00067">
    <property type="entry name" value="p450"/>
    <property type="match status" value="1"/>
</dbReference>
<dbReference type="GO" id="GO:0005506">
    <property type="term" value="F:iron ion binding"/>
    <property type="evidence" value="ECO:0007669"/>
    <property type="project" value="InterPro"/>
</dbReference>